<dbReference type="SUPFAM" id="SSF49899">
    <property type="entry name" value="Concanavalin A-like lectins/glucanases"/>
    <property type="match status" value="1"/>
</dbReference>
<comment type="similarity">
    <text evidence="1">Belongs to the leguminous lectin family.</text>
</comment>
<organism evidence="4 5">
    <name type="scientific">Trifolium medium</name>
    <dbReference type="NCBI Taxonomy" id="97028"/>
    <lineage>
        <taxon>Eukaryota</taxon>
        <taxon>Viridiplantae</taxon>
        <taxon>Streptophyta</taxon>
        <taxon>Embryophyta</taxon>
        <taxon>Tracheophyta</taxon>
        <taxon>Spermatophyta</taxon>
        <taxon>Magnoliopsida</taxon>
        <taxon>eudicotyledons</taxon>
        <taxon>Gunneridae</taxon>
        <taxon>Pentapetalae</taxon>
        <taxon>rosids</taxon>
        <taxon>fabids</taxon>
        <taxon>Fabales</taxon>
        <taxon>Fabaceae</taxon>
        <taxon>Papilionoideae</taxon>
        <taxon>50 kb inversion clade</taxon>
        <taxon>NPAAA clade</taxon>
        <taxon>Hologalegina</taxon>
        <taxon>IRL clade</taxon>
        <taxon>Trifolieae</taxon>
        <taxon>Trifolium</taxon>
    </lineage>
</organism>
<accession>A0A392RKH2</accession>
<dbReference type="InterPro" id="IPR000985">
    <property type="entry name" value="Lectin_LegA_CS"/>
</dbReference>
<name>A0A392RKH2_9FABA</name>
<evidence type="ECO:0000256" key="2">
    <source>
        <dbReference type="ARBA" id="ARBA00022734"/>
    </source>
</evidence>
<dbReference type="InterPro" id="IPR001220">
    <property type="entry name" value="Legume_lectin_dom"/>
</dbReference>
<dbReference type="GO" id="GO:0009610">
    <property type="term" value="P:response to symbiotic fungus"/>
    <property type="evidence" value="ECO:0007669"/>
    <property type="project" value="UniProtKB-ARBA"/>
</dbReference>
<dbReference type="EMBL" id="LXQA010236330">
    <property type="protein sequence ID" value="MCI36682.1"/>
    <property type="molecule type" value="Genomic_DNA"/>
</dbReference>
<dbReference type="AlphaFoldDB" id="A0A392RKH2"/>
<evidence type="ECO:0000313" key="5">
    <source>
        <dbReference type="Proteomes" id="UP000265520"/>
    </source>
</evidence>
<dbReference type="InterPro" id="IPR019825">
    <property type="entry name" value="Lectin_legB_Mn/Ca_BS"/>
</dbReference>
<dbReference type="GO" id="GO:0030246">
    <property type="term" value="F:carbohydrate binding"/>
    <property type="evidence" value="ECO:0007669"/>
    <property type="project" value="UniProtKB-KW"/>
</dbReference>
<feature type="domain" description="Legume lectin" evidence="3">
    <location>
        <begin position="3"/>
        <end position="104"/>
    </location>
</feature>
<reference evidence="4 5" key="1">
    <citation type="journal article" date="2018" name="Front. Plant Sci.">
        <title>Red Clover (Trifolium pratense) and Zigzag Clover (T. medium) - A Picture of Genomic Similarities and Differences.</title>
        <authorList>
            <person name="Dluhosova J."/>
            <person name="Istvanek J."/>
            <person name="Nedelnik J."/>
            <person name="Repkova J."/>
        </authorList>
    </citation>
    <scope>NUCLEOTIDE SEQUENCE [LARGE SCALE GENOMIC DNA]</scope>
    <source>
        <strain evidence="5">cv. 10/8</strain>
        <tissue evidence="4">Leaf</tissue>
    </source>
</reference>
<sequence length="104" mass="11449">FNTSKNSIVAVEFDSFTNEWDPQGNTPHIGIDINTIESSITVPWPIDRQQEGSIGKARITYTAASKELSVLVTYPNSPVKEEVGVSYPVDFADVLSEWVLVGFS</sequence>
<evidence type="ECO:0000256" key="1">
    <source>
        <dbReference type="ARBA" id="ARBA00007606"/>
    </source>
</evidence>
<dbReference type="PROSITE" id="PS00308">
    <property type="entry name" value="LECTIN_LEGUME_ALPHA"/>
    <property type="match status" value="1"/>
</dbReference>
<dbReference type="InterPro" id="IPR050258">
    <property type="entry name" value="Leguminous_Lectin"/>
</dbReference>
<dbReference type="PANTHER" id="PTHR32401">
    <property type="entry name" value="CONCANAVALIN A-LIKE LECTIN FAMILY PROTEIN"/>
    <property type="match status" value="1"/>
</dbReference>
<evidence type="ECO:0000313" key="4">
    <source>
        <dbReference type="EMBL" id="MCI36682.1"/>
    </source>
</evidence>
<dbReference type="Proteomes" id="UP000265520">
    <property type="component" value="Unassembled WGS sequence"/>
</dbReference>
<keyword evidence="2" id="KW-0430">Lectin</keyword>
<dbReference type="InterPro" id="IPR013320">
    <property type="entry name" value="ConA-like_dom_sf"/>
</dbReference>
<dbReference type="PANTHER" id="PTHR32401:SF14">
    <property type="entry name" value="LECTIN 5"/>
    <property type="match status" value="1"/>
</dbReference>
<comment type="caution">
    <text evidence="4">The sequence shown here is derived from an EMBL/GenBank/DDBJ whole genome shotgun (WGS) entry which is preliminary data.</text>
</comment>
<evidence type="ECO:0000259" key="3">
    <source>
        <dbReference type="Pfam" id="PF00139"/>
    </source>
</evidence>
<keyword evidence="5" id="KW-1185">Reference proteome</keyword>
<dbReference type="Gene3D" id="2.60.120.200">
    <property type="match status" value="1"/>
</dbReference>
<protein>
    <submittedName>
        <fullName evidence="4">Lectin</fullName>
    </submittedName>
</protein>
<feature type="non-terminal residue" evidence="4">
    <location>
        <position position="104"/>
    </location>
</feature>
<feature type="non-terminal residue" evidence="4">
    <location>
        <position position="1"/>
    </location>
</feature>
<proteinExistence type="inferred from homology"/>
<dbReference type="PROSITE" id="PS00307">
    <property type="entry name" value="LECTIN_LEGUME_BETA"/>
    <property type="match status" value="1"/>
</dbReference>
<dbReference type="Pfam" id="PF00139">
    <property type="entry name" value="Lectin_legB"/>
    <property type="match status" value="1"/>
</dbReference>